<keyword evidence="2" id="KW-1185">Reference proteome</keyword>
<gene>
    <name evidence="1" type="ORF">CCACVL1_30634</name>
</gene>
<dbReference type="EMBL" id="AWWV01016299">
    <property type="protein sequence ID" value="OMO50099.1"/>
    <property type="molecule type" value="Genomic_DNA"/>
</dbReference>
<evidence type="ECO:0000313" key="1">
    <source>
        <dbReference type="EMBL" id="OMO50099.1"/>
    </source>
</evidence>
<feature type="non-terminal residue" evidence="1">
    <location>
        <position position="1"/>
    </location>
</feature>
<dbReference type="Proteomes" id="UP000188268">
    <property type="component" value="Unassembled WGS sequence"/>
</dbReference>
<dbReference type="AlphaFoldDB" id="A0A1R3FW79"/>
<organism evidence="1 2">
    <name type="scientific">Corchorus capsularis</name>
    <name type="common">Jute</name>
    <dbReference type="NCBI Taxonomy" id="210143"/>
    <lineage>
        <taxon>Eukaryota</taxon>
        <taxon>Viridiplantae</taxon>
        <taxon>Streptophyta</taxon>
        <taxon>Embryophyta</taxon>
        <taxon>Tracheophyta</taxon>
        <taxon>Spermatophyta</taxon>
        <taxon>Magnoliopsida</taxon>
        <taxon>eudicotyledons</taxon>
        <taxon>Gunneridae</taxon>
        <taxon>Pentapetalae</taxon>
        <taxon>rosids</taxon>
        <taxon>malvids</taxon>
        <taxon>Malvales</taxon>
        <taxon>Malvaceae</taxon>
        <taxon>Grewioideae</taxon>
        <taxon>Apeibeae</taxon>
        <taxon>Corchorus</taxon>
    </lineage>
</organism>
<protein>
    <submittedName>
        <fullName evidence="1">Uncharacterized protein</fullName>
    </submittedName>
</protein>
<comment type="caution">
    <text evidence="1">The sequence shown here is derived from an EMBL/GenBank/DDBJ whole genome shotgun (WGS) entry which is preliminary data.</text>
</comment>
<accession>A0A1R3FW79</accession>
<proteinExistence type="predicted"/>
<evidence type="ECO:0000313" key="2">
    <source>
        <dbReference type="Proteomes" id="UP000188268"/>
    </source>
</evidence>
<reference evidence="1 2" key="1">
    <citation type="submission" date="2013-09" db="EMBL/GenBank/DDBJ databases">
        <title>Corchorus capsularis genome sequencing.</title>
        <authorList>
            <person name="Alam M."/>
            <person name="Haque M.S."/>
            <person name="Islam M.S."/>
            <person name="Emdad E.M."/>
            <person name="Islam M.M."/>
            <person name="Ahmed B."/>
            <person name="Halim A."/>
            <person name="Hossen Q.M.M."/>
            <person name="Hossain M.Z."/>
            <person name="Ahmed R."/>
            <person name="Khan M.M."/>
            <person name="Islam R."/>
            <person name="Rashid M.M."/>
            <person name="Khan S.A."/>
            <person name="Rahman M.S."/>
            <person name="Alam M."/>
        </authorList>
    </citation>
    <scope>NUCLEOTIDE SEQUENCE [LARGE SCALE GENOMIC DNA]</scope>
    <source>
        <strain evidence="2">cv. CVL-1</strain>
        <tissue evidence="1">Whole seedling</tissue>
    </source>
</reference>
<name>A0A1R3FW79_COCAP</name>
<dbReference type="Gramene" id="OMO50099">
    <property type="protein sequence ID" value="OMO50099"/>
    <property type="gene ID" value="CCACVL1_30634"/>
</dbReference>
<sequence length="32" mass="3650">VRSEQVEDNRNKGAAAPFFSRLLYHIQLGIYG</sequence>